<gene>
    <name evidence="1" type="primary">ORF213357</name>
</gene>
<evidence type="ECO:0000313" key="1">
    <source>
        <dbReference type="EMBL" id="CEK96758.1"/>
    </source>
</evidence>
<reference evidence="1" key="1">
    <citation type="submission" date="2014-12" db="EMBL/GenBank/DDBJ databases">
        <title>Insight into the proteome of Arion vulgaris.</title>
        <authorList>
            <person name="Aradska J."/>
            <person name="Bulat T."/>
            <person name="Smidak R."/>
            <person name="Sarate P."/>
            <person name="Gangsoo J."/>
            <person name="Sialana F."/>
            <person name="Bilban M."/>
            <person name="Lubec G."/>
        </authorList>
    </citation>
    <scope>NUCLEOTIDE SEQUENCE</scope>
    <source>
        <tissue evidence="1">Skin</tissue>
    </source>
</reference>
<organism evidence="1">
    <name type="scientific">Arion vulgaris</name>
    <dbReference type="NCBI Taxonomy" id="1028688"/>
    <lineage>
        <taxon>Eukaryota</taxon>
        <taxon>Metazoa</taxon>
        <taxon>Spiralia</taxon>
        <taxon>Lophotrochozoa</taxon>
        <taxon>Mollusca</taxon>
        <taxon>Gastropoda</taxon>
        <taxon>Heterobranchia</taxon>
        <taxon>Euthyneura</taxon>
        <taxon>Panpulmonata</taxon>
        <taxon>Eupulmonata</taxon>
        <taxon>Stylommatophora</taxon>
        <taxon>Helicina</taxon>
        <taxon>Arionoidea</taxon>
        <taxon>Arionidae</taxon>
        <taxon>Arion</taxon>
    </lineage>
</organism>
<feature type="non-terminal residue" evidence="1">
    <location>
        <position position="1"/>
    </location>
</feature>
<protein>
    <submittedName>
        <fullName evidence="1">Uncharacterized protein</fullName>
    </submittedName>
</protein>
<accession>A0A0B7BUS2</accession>
<dbReference type="EMBL" id="HACG01049893">
    <property type="protein sequence ID" value="CEK96758.1"/>
    <property type="molecule type" value="Transcribed_RNA"/>
</dbReference>
<dbReference type="AlphaFoldDB" id="A0A0B7BUS2"/>
<sequence>APYCYTCNSLLHIHTVNSLLDTHTTHTHTQILMSKSNTIKSIQLKQQKQIISCNLMAVHIKKG</sequence>
<proteinExistence type="predicted"/>
<name>A0A0B7BUS2_9EUPU</name>